<protein>
    <submittedName>
        <fullName evidence="1">Uncharacterized protein</fullName>
    </submittedName>
</protein>
<accession>F8PHH8</accession>
<gene>
    <name evidence="1" type="ORF">SERLA73DRAFT_68195</name>
</gene>
<dbReference type="HOGENOM" id="CLU_1826471_0_0_1"/>
<sequence length="141" mass="15253">MSEKEQGLYSIDGVSDKVFWGPGPLTQAEIPAVLCECSTGKPVTVWLEGQIKGIEFHNGELFLAVKPRGNSIAEGAHALLGRLSHPKYVESSDVFVARGGMLTKGVEIDSSYQSIIFQEKVVDFGSLEGGKHRESNRNCSA</sequence>
<organism evidence="2">
    <name type="scientific">Serpula lacrymans var. lacrymans (strain S7.3)</name>
    <name type="common">Dry rot fungus</name>
    <dbReference type="NCBI Taxonomy" id="936435"/>
    <lineage>
        <taxon>Eukaryota</taxon>
        <taxon>Fungi</taxon>
        <taxon>Dikarya</taxon>
        <taxon>Basidiomycota</taxon>
        <taxon>Agaricomycotina</taxon>
        <taxon>Agaricomycetes</taxon>
        <taxon>Agaricomycetidae</taxon>
        <taxon>Boletales</taxon>
        <taxon>Coniophorineae</taxon>
        <taxon>Serpulaceae</taxon>
        <taxon>Serpula</taxon>
    </lineage>
</organism>
<dbReference type="EMBL" id="GL945474">
    <property type="protein sequence ID" value="EGO04510.1"/>
    <property type="molecule type" value="Genomic_DNA"/>
</dbReference>
<evidence type="ECO:0000313" key="2">
    <source>
        <dbReference type="Proteomes" id="UP000008063"/>
    </source>
</evidence>
<proteinExistence type="predicted"/>
<name>F8PHH8_SERL3</name>
<reference evidence="2" key="1">
    <citation type="journal article" date="2011" name="Science">
        <title>The plant cell wall-decomposing machinery underlies the functional diversity of forest fungi.</title>
        <authorList>
            <person name="Eastwood D.C."/>
            <person name="Floudas D."/>
            <person name="Binder M."/>
            <person name="Majcherczyk A."/>
            <person name="Schneider P."/>
            <person name="Aerts A."/>
            <person name="Asiegbu F.O."/>
            <person name="Baker S.E."/>
            <person name="Barry K."/>
            <person name="Bendiksby M."/>
            <person name="Blumentritt M."/>
            <person name="Coutinho P.M."/>
            <person name="Cullen D."/>
            <person name="de Vries R.P."/>
            <person name="Gathman A."/>
            <person name="Goodell B."/>
            <person name="Henrissat B."/>
            <person name="Ihrmark K."/>
            <person name="Kauserud H."/>
            <person name="Kohler A."/>
            <person name="LaButti K."/>
            <person name="Lapidus A."/>
            <person name="Lavin J.L."/>
            <person name="Lee Y.-H."/>
            <person name="Lindquist E."/>
            <person name="Lilly W."/>
            <person name="Lucas S."/>
            <person name="Morin E."/>
            <person name="Murat C."/>
            <person name="Oguiza J.A."/>
            <person name="Park J."/>
            <person name="Pisabarro A.G."/>
            <person name="Riley R."/>
            <person name="Rosling A."/>
            <person name="Salamov A."/>
            <person name="Schmidt O."/>
            <person name="Schmutz J."/>
            <person name="Skrede I."/>
            <person name="Stenlid J."/>
            <person name="Wiebenga A."/>
            <person name="Xie X."/>
            <person name="Kuees U."/>
            <person name="Hibbett D.S."/>
            <person name="Hoffmeister D."/>
            <person name="Hoegberg N."/>
            <person name="Martin F."/>
            <person name="Grigoriev I.V."/>
            <person name="Watkinson S.C."/>
        </authorList>
    </citation>
    <scope>NUCLEOTIDE SEQUENCE [LARGE SCALE GENOMIC DNA]</scope>
    <source>
        <strain evidence="2">strain S7.3</strain>
    </source>
</reference>
<dbReference type="Proteomes" id="UP000008063">
    <property type="component" value="Unassembled WGS sequence"/>
</dbReference>
<evidence type="ECO:0000313" key="1">
    <source>
        <dbReference type="EMBL" id="EGO04510.1"/>
    </source>
</evidence>
<dbReference type="InParanoid" id="F8PHH8"/>
<keyword evidence="2" id="KW-1185">Reference proteome</keyword>
<dbReference type="AlphaFoldDB" id="F8PHH8"/>